<evidence type="ECO:0000313" key="3">
    <source>
        <dbReference type="Proteomes" id="UP000287651"/>
    </source>
</evidence>
<feature type="compositionally biased region" description="Basic and acidic residues" evidence="1">
    <location>
        <begin position="28"/>
        <end position="42"/>
    </location>
</feature>
<name>A0A426ZDJ3_ENSVE</name>
<feature type="region of interest" description="Disordered" evidence="1">
    <location>
        <begin position="1"/>
        <end position="60"/>
    </location>
</feature>
<gene>
    <name evidence="2" type="ORF">B296_00043721</name>
</gene>
<accession>A0A426ZDJ3</accession>
<evidence type="ECO:0000256" key="1">
    <source>
        <dbReference type="SAM" id="MobiDB-lite"/>
    </source>
</evidence>
<dbReference type="AlphaFoldDB" id="A0A426ZDJ3"/>
<dbReference type="Proteomes" id="UP000287651">
    <property type="component" value="Unassembled WGS sequence"/>
</dbReference>
<evidence type="ECO:0000313" key="2">
    <source>
        <dbReference type="EMBL" id="RRT62029.1"/>
    </source>
</evidence>
<proteinExistence type="predicted"/>
<reference evidence="2 3" key="1">
    <citation type="journal article" date="2014" name="Agronomy (Basel)">
        <title>A Draft Genome Sequence for Ensete ventricosum, the Drought-Tolerant Tree Against Hunger.</title>
        <authorList>
            <person name="Harrison J."/>
            <person name="Moore K.A."/>
            <person name="Paszkiewicz K."/>
            <person name="Jones T."/>
            <person name="Grant M."/>
            <person name="Ambacheew D."/>
            <person name="Muzemil S."/>
            <person name="Studholme D.J."/>
        </authorList>
    </citation>
    <scope>NUCLEOTIDE SEQUENCE [LARGE SCALE GENOMIC DNA]</scope>
</reference>
<comment type="caution">
    <text evidence="2">The sequence shown here is derived from an EMBL/GenBank/DDBJ whole genome shotgun (WGS) entry which is preliminary data.</text>
</comment>
<feature type="compositionally biased region" description="Basic residues" evidence="1">
    <location>
        <begin position="18"/>
        <end position="27"/>
    </location>
</feature>
<sequence length="125" mass="14233">MRYQPCCGEGRRSVKGEGRRRRRRSMRREKENRENLDAKPFLDFDSVPPSLDDSDPRGNGEVAARAAEEAVSFIASSTTSSLRFLSNAGDVCGLRHLHCLLRLMSQMRRRGEEKATSSMQRMPPY</sequence>
<organism evidence="2 3">
    <name type="scientific">Ensete ventricosum</name>
    <name type="common">Abyssinian banana</name>
    <name type="synonym">Musa ensete</name>
    <dbReference type="NCBI Taxonomy" id="4639"/>
    <lineage>
        <taxon>Eukaryota</taxon>
        <taxon>Viridiplantae</taxon>
        <taxon>Streptophyta</taxon>
        <taxon>Embryophyta</taxon>
        <taxon>Tracheophyta</taxon>
        <taxon>Spermatophyta</taxon>
        <taxon>Magnoliopsida</taxon>
        <taxon>Liliopsida</taxon>
        <taxon>Zingiberales</taxon>
        <taxon>Musaceae</taxon>
        <taxon>Ensete</taxon>
    </lineage>
</organism>
<dbReference type="EMBL" id="AMZH03007154">
    <property type="protein sequence ID" value="RRT62029.1"/>
    <property type="molecule type" value="Genomic_DNA"/>
</dbReference>
<protein>
    <submittedName>
        <fullName evidence="2">Uncharacterized protein</fullName>
    </submittedName>
</protein>